<evidence type="ECO:0000313" key="2">
    <source>
        <dbReference type="EMBL" id="KAK8066921.1"/>
    </source>
</evidence>
<feature type="region of interest" description="Disordered" evidence="1">
    <location>
        <begin position="240"/>
        <end position="274"/>
    </location>
</feature>
<dbReference type="RefSeq" id="XP_066663674.1">
    <property type="nucleotide sequence ID" value="XM_066817982.1"/>
</dbReference>
<feature type="region of interest" description="Disordered" evidence="1">
    <location>
        <begin position="119"/>
        <end position="178"/>
    </location>
</feature>
<dbReference type="Proteomes" id="UP001433268">
    <property type="component" value="Unassembled WGS sequence"/>
</dbReference>
<accession>A0ABR1V9E9</accession>
<dbReference type="GeneID" id="92051042"/>
<sequence length="302" mass="34658">MRVAASAEVLAQELQPLYQTLFILRRDLEQEPALQVWDQGRAYYRETRKGRGFNNANQNPWWLRLVRLSGFGDRVENHFLQRLNAQVAQQHLQRTRRLGGIIDTLVELFDGQDRDVADVGHGYHADDEEYDDDDDDDDEEAEISGAHYQIPSGVTETEQPDSGGVANHRSRQEQDQDSEQHISLLLSWEVQMFFAAAVKEESDLIFYANRISKLLRELRHHQGAATDLTNRIRKRHQALLPEKQRKNQNQGRRQEEHSGVTGDSSASGDEAQAAEIQMFDHMLAEQAKRLMESLEAWADSNV</sequence>
<organism evidence="2 3">
    <name type="scientific">Apiospora hydei</name>
    <dbReference type="NCBI Taxonomy" id="1337664"/>
    <lineage>
        <taxon>Eukaryota</taxon>
        <taxon>Fungi</taxon>
        <taxon>Dikarya</taxon>
        <taxon>Ascomycota</taxon>
        <taxon>Pezizomycotina</taxon>
        <taxon>Sordariomycetes</taxon>
        <taxon>Xylariomycetidae</taxon>
        <taxon>Amphisphaeriales</taxon>
        <taxon>Apiosporaceae</taxon>
        <taxon>Apiospora</taxon>
    </lineage>
</organism>
<reference evidence="2 3" key="1">
    <citation type="submission" date="2023-01" db="EMBL/GenBank/DDBJ databases">
        <title>Analysis of 21 Apiospora genomes using comparative genomics revels a genus with tremendous synthesis potential of carbohydrate active enzymes and secondary metabolites.</title>
        <authorList>
            <person name="Sorensen T."/>
        </authorList>
    </citation>
    <scope>NUCLEOTIDE SEQUENCE [LARGE SCALE GENOMIC DNA]</scope>
    <source>
        <strain evidence="2 3">CBS 114990</strain>
    </source>
</reference>
<evidence type="ECO:0000313" key="3">
    <source>
        <dbReference type="Proteomes" id="UP001433268"/>
    </source>
</evidence>
<comment type="caution">
    <text evidence="2">The sequence shown here is derived from an EMBL/GenBank/DDBJ whole genome shotgun (WGS) entry which is preliminary data.</text>
</comment>
<name>A0ABR1V9E9_9PEZI</name>
<proteinExistence type="predicted"/>
<gene>
    <name evidence="2" type="ORF">PG997_013668</name>
</gene>
<protein>
    <submittedName>
        <fullName evidence="2">Uncharacterized protein</fullName>
    </submittedName>
</protein>
<keyword evidence="3" id="KW-1185">Reference proteome</keyword>
<dbReference type="EMBL" id="JAQQWN010000009">
    <property type="protein sequence ID" value="KAK8066921.1"/>
    <property type="molecule type" value="Genomic_DNA"/>
</dbReference>
<evidence type="ECO:0000256" key="1">
    <source>
        <dbReference type="SAM" id="MobiDB-lite"/>
    </source>
</evidence>
<feature type="compositionally biased region" description="Acidic residues" evidence="1">
    <location>
        <begin position="126"/>
        <end position="142"/>
    </location>
</feature>